<dbReference type="GO" id="GO:0005524">
    <property type="term" value="F:ATP binding"/>
    <property type="evidence" value="ECO:0007669"/>
    <property type="project" value="UniProtKB-KW"/>
</dbReference>
<dbReference type="InterPro" id="IPR003439">
    <property type="entry name" value="ABC_transporter-like_ATP-bd"/>
</dbReference>
<dbReference type="Proteomes" id="UP000070442">
    <property type="component" value="Unassembled WGS sequence"/>
</dbReference>
<dbReference type="CDD" id="cd03214">
    <property type="entry name" value="ABC_Iron-Siderophores_B12_Hemin"/>
    <property type="match status" value="1"/>
</dbReference>
<keyword evidence="3 6" id="KW-0067">ATP-binding</keyword>
<dbReference type="InterPro" id="IPR003593">
    <property type="entry name" value="AAA+_ATPase"/>
</dbReference>
<evidence type="ECO:0000256" key="4">
    <source>
        <dbReference type="ARBA" id="ARBA00022967"/>
    </source>
</evidence>
<dbReference type="SMART" id="SM00382">
    <property type="entry name" value="AAA"/>
    <property type="match status" value="1"/>
</dbReference>
<dbReference type="PROSITE" id="PS50893">
    <property type="entry name" value="ABC_TRANSPORTER_2"/>
    <property type="match status" value="1"/>
</dbReference>
<evidence type="ECO:0000313" key="6">
    <source>
        <dbReference type="EMBL" id="KXB65996.1"/>
    </source>
</evidence>
<dbReference type="SUPFAM" id="SSF52540">
    <property type="entry name" value="P-loop containing nucleoside triphosphate hydrolases"/>
    <property type="match status" value="1"/>
</dbReference>
<protein>
    <submittedName>
        <fullName evidence="6">ABC transporter, ATP-binding protein</fullName>
    </submittedName>
</protein>
<dbReference type="FunFam" id="3.40.50.300:FF:000134">
    <property type="entry name" value="Iron-enterobactin ABC transporter ATP-binding protein"/>
    <property type="match status" value="1"/>
</dbReference>
<dbReference type="EMBL" id="LSDG01000036">
    <property type="protein sequence ID" value="KXB65996.1"/>
    <property type="molecule type" value="Genomic_DNA"/>
</dbReference>
<keyword evidence="4" id="KW-1278">Translocase</keyword>
<feature type="domain" description="ABC transporter" evidence="5">
    <location>
        <begin position="2"/>
        <end position="233"/>
    </location>
</feature>
<dbReference type="PROSITE" id="PS00211">
    <property type="entry name" value="ABC_TRANSPORTER_1"/>
    <property type="match status" value="1"/>
</dbReference>
<dbReference type="GO" id="GO:0016887">
    <property type="term" value="F:ATP hydrolysis activity"/>
    <property type="evidence" value="ECO:0007669"/>
    <property type="project" value="InterPro"/>
</dbReference>
<dbReference type="PANTHER" id="PTHR42794:SF1">
    <property type="entry name" value="HEMIN IMPORT ATP-BINDING PROTEIN HMUV"/>
    <property type="match status" value="1"/>
</dbReference>
<dbReference type="InterPro" id="IPR027417">
    <property type="entry name" value="P-loop_NTPase"/>
</dbReference>
<dbReference type="InterPro" id="IPR017871">
    <property type="entry name" value="ABC_transporter-like_CS"/>
</dbReference>
<accession>A0A134AE36</accession>
<dbReference type="Pfam" id="PF00005">
    <property type="entry name" value="ABC_tran"/>
    <property type="match status" value="1"/>
</dbReference>
<dbReference type="AlphaFoldDB" id="A0A134AE36"/>
<dbReference type="PATRIC" id="fig|755172.3.peg.1169"/>
<proteinExistence type="predicted"/>
<evidence type="ECO:0000256" key="1">
    <source>
        <dbReference type="ARBA" id="ARBA00022448"/>
    </source>
</evidence>
<reference evidence="7" key="1">
    <citation type="submission" date="2016-01" db="EMBL/GenBank/DDBJ databases">
        <authorList>
            <person name="Mitreva M."/>
            <person name="Pepin K.H."/>
            <person name="Mihindukulasuriya K.A."/>
            <person name="Fulton R."/>
            <person name="Fronick C."/>
            <person name="O'Laughlin M."/>
            <person name="Miner T."/>
            <person name="Herter B."/>
            <person name="Rosa B.A."/>
            <person name="Cordes M."/>
            <person name="Tomlinson C."/>
            <person name="Wollam A."/>
            <person name="Palsikar V.B."/>
            <person name="Mardis E.R."/>
            <person name="Wilson R.K."/>
        </authorList>
    </citation>
    <scope>NUCLEOTIDE SEQUENCE [LARGE SCALE GENOMIC DNA]</scope>
    <source>
        <strain evidence="7">DNF00729</strain>
    </source>
</reference>
<name>A0A134AE36_9FIRM</name>
<dbReference type="RefSeq" id="WP_068368328.1">
    <property type="nucleotide sequence ID" value="NZ_CAUPGT010000012.1"/>
</dbReference>
<dbReference type="STRING" id="755172.HMPREF1863_01207"/>
<keyword evidence="2" id="KW-0547">Nucleotide-binding</keyword>
<dbReference type="PANTHER" id="PTHR42794">
    <property type="entry name" value="HEMIN IMPORT ATP-BINDING PROTEIN HMUV"/>
    <property type="match status" value="1"/>
</dbReference>
<evidence type="ECO:0000256" key="3">
    <source>
        <dbReference type="ARBA" id="ARBA00022840"/>
    </source>
</evidence>
<comment type="caution">
    <text evidence="6">The sequence shown here is derived from an EMBL/GenBank/DDBJ whole genome shotgun (WGS) entry which is preliminary data.</text>
</comment>
<evidence type="ECO:0000256" key="2">
    <source>
        <dbReference type="ARBA" id="ARBA00022741"/>
    </source>
</evidence>
<keyword evidence="7" id="KW-1185">Reference proteome</keyword>
<sequence length="246" mass="27618">MIRVEKLNVAIGKKQILKNVDFTAEDGEFVALIGPNGSGKSTLLRSVAGMIPYKGSISLDKKEIDHMKRRDYAKRLAMVSQFNDGAFELTVMDMVLMGRSPYHSFWEGEGKEDLALAEKALEEVGLSDFRHRPLGKLSGGERQRAVLARALVQETDHMLLDEATNHLDVYYQMSILSLVKALDTTVIAALHDVNHAFRFADRIVALKNGEVLFNKTPDKVDEKDLYDLYGIEAFIGEVKGERVVRY</sequence>
<keyword evidence="1" id="KW-0813">Transport</keyword>
<evidence type="ECO:0000313" key="7">
    <source>
        <dbReference type="Proteomes" id="UP000070442"/>
    </source>
</evidence>
<organism evidence="6 7">
    <name type="scientific">Aedoeadaptatus coxii</name>
    <dbReference type="NCBI Taxonomy" id="755172"/>
    <lineage>
        <taxon>Bacteria</taxon>
        <taxon>Bacillati</taxon>
        <taxon>Bacillota</taxon>
        <taxon>Tissierellia</taxon>
        <taxon>Tissierellales</taxon>
        <taxon>Peptoniphilaceae</taxon>
        <taxon>Aedoeadaptatus</taxon>
    </lineage>
</organism>
<gene>
    <name evidence="6" type="ORF">HMPREF1863_01207</name>
</gene>
<evidence type="ECO:0000259" key="5">
    <source>
        <dbReference type="PROSITE" id="PS50893"/>
    </source>
</evidence>
<dbReference type="Gene3D" id="3.40.50.300">
    <property type="entry name" value="P-loop containing nucleotide triphosphate hydrolases"/>
    <property type="match status" value="1"/>
</dbReference>